<evidence type="ECO:0000259" key="9">
    <source>
        <dbReference type="PROSITE" id="PS51779"/>
    </source>
</evidence>
<keyword evidence="3 10" id="KW-0132">Cell division</keyword>
<dbReference type="Proteomes" id="UP000199437">
    <property type="component" value="Unassembled WGS sequence"/>
</dbReference>
<dbReference type="OrthoDB" id="1466667at2"/>
<dbReference type="InterPro" id="IPR005548">
    <property type="entry name" value="Cell_div_FtsQ/DivIB_C"/>
</dbReference>
<keyword evidence="6 8" id="KW-0472">Membrane</keyword>
<evidence type="ECO:0000256" key="3">
    <source>
        <dbReference type="ARBA" id="ARBA00022618"/>
    </source>
</evidence>
<dbReference type="InterPro" id="IPR034746">
    <property type="entry name" value="POTRA"/>
</dbReference>
<keyword evidence="11" id="KW-1185">Reference proteome</keyword>
<evidence type="ECO:0000256" key="5">
    <source>
        <dbReference type="ARBA" id="ARBA00022989"/>
    </source>
</evidence>
<name>A0A1I0RP98_9BACT</name>
<sequence>MKKRETIFRVLGIVAGVVTLVLLVSFSPKNFMGYRVEDIDVEIENAFENFFIDEEDVLELIMSNEGDSILGDAMGRVSLKEVESRIESHSFVKNAEVYRDLKGHLVVKAIQNKPVARLVSPRGQNAYIGESGELLPVSLKYTARVPVITGRYVDALMEMSNVQDDEYAMKVKALVDFILAEEFWRMQVAQLDIDSEGNINMYTQIGDQTIEFGKATDVEKKFKKLKIFYKQIMPTKGWNTYDRVNLAYKDQIICE</sequence>
<dbReference type="AlphaFoldDB" id="A0A1I0RP98"/>
<evidence type="ECO:0000256" key="6">
    <source>
        <dbReference type="ARBA" id="ARBA00023136"/>
    </source>
</evidence>
<dbReference type="PROSITE" id="PS51779">
    <property type="entry name" value="POTRA"/>
    <property type="match status" value="1"/>
</dbReference>
<evidence type="ECO:0000256" key="8">
    <source>
        <dbReference type="SAM" id="Phobius"/>
    </source>
</evidence>
<accession>A0A1I0RP98</accession>
<evidence type="ECO:0000256" key="2">
    <source>
        <dbReference type="ARBA" id="ARBA00022475"/>
    </source>
</evidence>
<comment type="subcellular location">
    <subcellularLocation>
        <location evidence="1">Membrane</location>
    </subcellularLocation>
</comment>
<dbReference type="Pfam" id="PF03799">
    <property type="entry name" value="FtsQ_DivIB_C"/>
    <property type="match status" value="1"/>
</dbReference>
<keyword evidence="2" id="KW-1003">Cell membrane</keyword>
<keyword evidence="5 8" id="KW-1133">Transmembrane helix</keyword>
<evidence type="ECO:0000313" key="11">
    <source>
        <dbReference type="Proteomes" id="UP000199437"/>
    </source>
</evidence>
<dbReference type="STRING" id="1267423.SAMN05216290_3898"/>
<organism evidence="10 11">
    <name type="scientific">Roseivirga pacifica</name>
    <dbReference type="NCBI Taxonomy" id="1267423"/>
    <lineage>
        <taxon>Bacteria</taxon>
        <taxon>Pseudomonadati</taxon>
        <taxon>Bacteroidota</taxon>
        <taxon>Cytophagia</taxon>
        <taxon>Cytophagales</taxon>
        <taxon>Roseivirgaceae</taxon>
        <taxon>Roseivirga</taxon>
    </lineage>
</organism>
<dbReference type="GeneID" id="99988564"/>
<gene>
    <name evidence="10" type="ORF">SAMN05216290_3898</name>
</gene>
<dbReference type="GO" id="GO:0016020">
    <property type="term" value="C:membrane"/>
    <property type="evidence" value="ECO:0007669"/>
    <property type="project" value="UniProtKB-SubCell"/>
</dbReference>
<proteinExistence type="predicted"/>
<evidence type="ECO:0000256" key="4">
    <source>
        <dbReference type="ARBA" id="ARBA00022692"/>
    </source>
</evidence>
<protein>
    <submittedName>
        <fullName evidence="10">Cell division protein FtsQ</fullName>
    </submittedName>
</protein>
<reference evidence="11" key="1">
    <citation type="submission" date="2016-10" db="EMBL/GenBank/DDBJ databases">
        <authorList>
            <person name="Varghese N."/>
            <person name="Submissions S."/>
        </authorList>
    </citation>
    <scope>NUCLEOTIDE SEQUENCE [LARGE SCALE GENOMIC DNA]</scope>
    <source>
        <strain evidence="11">CGMCC 1.12402</strain>
    </source>
</reference>
<evidence type="ECO:0000256" key="1">
    <source>
        <dbReference type="ARBA" id="ARBA00004370"/>
    </source>
</evidence>
<feature type="transmembrane region" description="Helical" evidence="8">
    <location>
        <begin position="7"/>
        <end position="26"/>
    </location>
</feature>
<keyword evidence="7" id="KW-0131">Cell cycle</keyword>
<evidence type="ECO:0000313" key="10">
    <source>
        <dbReference type="EMBL" id="SEW42889.1"/>
    </source>
</evidence>
<dbReference type="EMBL" id="FOIR01000005">
    <property type="protein sequence ID" value="SEW42889.1"/>
    <property type="molecule type" value="Genomic_DNA"/>
</dbReference>
<dbReference type="RefSeq" id="WP_090261000.1">
    <property type="nucleotide sequence ID" value="NZ_FOIR01000005.1"/>
</dbReference>
<feature type="domain" description="POTRA" evidence="9">
    <location>
        <begin position="34"/>
        <end position="112"/>
    </location>
</feature>
<evidence type="ECO:0000256" key="7">
    <source>
        <dbReference type="ARBA" id="ARBA00023306"/>
    </source>
</evidence>
<dbReference type="GO" id="GO:0051301">
    <property type="term" value="P:cell division"/>
    <property type="evidence" value="ECO:0007669"/>
    <property type="project" value="UniProtKB-KW"/>
</dbReference>
<keyword evidence="4 8" id="KW-0812">Transmembrane</keyword>